<name>A0ABP7VY04_9BACI</name>
<evidence type="ECO:0000256" key="1">
    <source>
        <dbReference type="SAM" id="SignalP"/>
    </source>
</evidence>
<keyword evidence="2" id="KW-0449">Lipoprotein</keyword>
<gene>
    <name evidence="2" type="ORF">GCM10022410_21340</name>
</gene>
<dbReference type="PROSITE" id="PS51257">
    <property type="entry name" value="PROKAR_LIPOPROTEIN"/>
    <property type="match status" value="1"/>
</dbReference>
<keyword evidence="1" id="KW-0732">Signal</keyword>
<evidence type="ECO:0000313" key="3">
    <source>
        <dbReference type="Proteomes" id="UP001501734"/>
    </source>
</evidence>
<evidence type="ECO:0000313" key="2">
    <source>
        <dbReference type="EMBL" id="GAA4076197.1"/>
    </source>
</evidence>
<feature type="signal peptide" evidence="1">
    <location>
        <begin position="1"/>
        <end position="20"/>
    </location>
</feature>
<sequence>MKAKFKVFLTLLLAVGLLVACGGNDTDTDADGADEGTDVVAAASFAGDADELIATAGDNGAWIIIPTTDISVDEELVVSGTFHDQGDEANDVYRKLAAYDTDENQNITEQRTITTPRLVVKSENLYFKGGTLDGDVYVEADGFELDETAIITGDLVFANADVEASATITGTVEGETSVE</sequence>
<keyword evidence="3" id="KW-1185">Reference proteome</keyword>
<comment type="caution">
    <text evidence="2">The sequence shown here is derived from an EMBL/GenBank/DDBJ whole genome shotgun (WGS) entry which is preliminary data.</text>
</comment>
<proteinExistence type="predicted"/>
<organism evidence="2 3">
    <name type="scientific">Amphibacillus indicireducens</name>
    <dbReference type="NCBI Taxonomy" id="1076330"/>
    <lineage>
        <taxon>Bacteria</taxon>
        <taxon>Bacillati</taxon>
        <taxon>Bacillota</taxon>
        <taxon>Bacilli</taxon>
        <taxon>Bacillales</taxon>
        <taxon>Bacillaceae</taxon>
        <taxon>Amphibacillus</taxon>
    </lineage>
</organism>
<dbReference type="EMBL" id="BAABDL010000118">
    <property type="protein sequence ID" value="GAA4076197.1"/>
    <property type="molecule type" value="Genomic_DNA"/>
</dbReference>
<accession>A0ABP7VY04</accession>
<reference evidence="3" key="1">
    <citation type="journal article" date="2019" name="Int. J. Syst. Evol. Microbiol.">
        <title>The Global Catalogue of Microorganisms (GCM) 10K type strain sequencing project: providing services to taxonomists for standard genome sequencing and annotation.</title>
        <authorList>
            <consortium name="The Broad Institute Genomics Platform"/>
            <consortium name="The Broad Institute Genome Sequencing Center for Infectious Disease"/>
            <person name="Wu L."/>
            <person name="Ma J."/>
        </authorList>
    </citation>
    <scope>NUCLEOTIDE SEQUENCE [LARGE SCALE GENOMIC DNA]</scope>
    <source>
        <strain evidence="3">JCM 17250</strain>
    </source>
</reference>
<dbReference type="RefSeq" id="WP_344913011.1">
    <property type="nucleotide sequence ID" value="NZ_BAABDL010000118.1"/>
</dbReference>
<protein>
    <submittedName>
        <fullName evidence="2">Lipoprotein</fullName>
    </submittedName>
</protein>
<dbReference type="Proteomes" id="UP001501734">
    <property type="component" value="Unassembled WGS sequence"/>
</dbReference>
<feature type="chain" id="PRO_5045276166" evidence="1">
    <location>
        <begin position="21"/>
        <end position="179"/>
    </location>
</feature>